<dbReference type="Proteomes" id="UP000003676">
    <property type="component" value="Unassembled WGS sequence"/>
</dbReference>
<sequence length="70" mass="8141">CHIPTLAWLCAAFYIGREHAQAEYRWIDAYGNGHRDNMPWWGGFDPRVWNRKSLLDWLLPVCVALLAEAV</sequence>
<dbReference type="AlphaFoldDB" id="B6WYI5"/>
<organism evidence="1 2">
    <name type="scientific">Desulfovibrio piger ATCC 29098</name>
    <dbReference type="NCBI Taxonomy" id="411464"/>
    <lineage>
        <taxon>Bacteria</taxon>
        <taxon>Pseudomonadati</taxon>
        <taxon>Thermodesulfobacteriota</taxon>
        <taxon>Desulfovibrionia</taxon>
        <taxon>Desulfovibrionales</taxon>
        <taxon>Desulfovibrionaceae</taxon>
        <taxon>Desulfovibrio</taxon>
    </lineage>
</organism>
<gene>
    <name evidence="1" type="ORF">DESPIG_03171</name>
</gene>
<reference evidence="1 2" key="1">
    <citation type="submission" date="2008-10" db="EMBL/GenBank/DDBJ databases">
        <title>Draft genome sequence of Desulvovibrio piger (ATCC 29098).</title>
        <authorList>
            <person name="Sudarsanam P."/>
            <person name="Ley R."/>
            <person name="Guruge J."/>
            <person name="Turnbaugh P.J."/>
            <person name="Mahowald M."/>
            <person name="Liep D."/>
            <person name="Gordon J."/>
        </authorList>
    </citation>
    <scope>NUCLEOTIDE SEQUENCE [LARGE SCALE GENOMIC DNA]</scope>
    <source>
        <strain evidence="1 2">ATCC 29098</strain>
    </source>
</reference>
<protein>
    <submittedName>
        <fullName evidence="1">Uncharacterized protein</fullName>
    </submittedName>
</protein>
<dbReference type="RefSeq" id="WP_006009618.1">
    <property type="nucleotide sequence ID" value="NZ_DS996386.1"/>
</dbReference>
<evidence type="ECO:0000313" key="2">
    <source>
        <dbReference type="Proteomes" id="UP000003676"/>
    </source>
</evidence>
<dbReference type="EMBL" id="ABXU01000116">
    <property type="protein sequence ID" value="EEB31961.1"/>
    <property type="molecule type" value="Genomic_DNA"/>
</dbReference>
<evidence type="ECO:0000313" key="1">
    <source>
        <dbReference type="EMBL" id="EEB31961.1"/>
    </source>
</evidence>
<dbReference type="eggNOG" id="ENOG50337QQ">
    <property type="taxonomic scope" value="Bacteria"/>
</dbReference>
<comment type="caution">
    <text evidence="1">The sequence shown here is derived from an EMBL/GenBank/DDBJ whole genome shotgun (WGS) entry which is preliminary data.</text>
</comment>
<name>B6WYI5_9BACT</name>
<accession>B6WYI5</accession>
<reference evidence="1 2" key="2">
    <citation type="submission" date="2008-10" db="EMBL/GenBank/DDBJ databases">
        <authorList>
            <person name="Fulton L."/>
            <person name="Clifton S."/>
            <person name="Fulton B."/>
            <person name="Xu J."/>
            <person name="Minx P."/>
            <person name="Pepin K.H."/>
            <person name="Johnson M."/>
            <person name="Bhonagiri V."/>
            <person name="Nash W.E."/>
            <person name="Mardis E.R."/>
            <person name="Wilson R.K."/>
        </authorList>
    </citation>
    <scope>NUCLEOTIDE SEQUENCE [LARGE SCALE GENOMIC DNA]</scope>
    <source>
        <strain evidence="1 2">ATCC 29098</strain>
    </source>
</reference>
<feature type="non-terminal residue" evidence="1">
    <location>
        <position position="1"/>
    </location>
</feature>
<proteinExistence type="predicted"/>
<dbReference type="HOGENOM" id="CLU_2745839_0_0_7"/>